<dbReference type="Gene3D" id="3.90.180.10">
    <property type="entry name" value="Medium-chain alcohol dehydrogenases, catalytic domain"/>
    <property type="match status" value="1"/>
</dbReference>
<dbReference type="InterPro" id="IPR036291">
    <property type="entry name" value="NAD(P)-bd_dom_sf"/>
</dbReference>
<evidence type="ECO:0000313" key="4">
    <source>
        <dbReference type="EMBL" id="OAP45142.1"/>
    </source>
</evidence>
<dbReference type="Proteomes" id="UP000078507">
    <property type="component" value="Unassembled WGS sequence"/>
</dbReference>
<dbReference type="InterPro" id="IPR020843">
    <property type="entry name" value="ER"/>
</dbReference>
<dbReference type="PANTHER" id="PTHR48106:SF2">
    <property type="entry name" value="ZN2+-BINDING DEHYDROGENASE"/>
    <property type="match status" value="1"/>
</dbReference>
<comment type="caution">
    <text evidence="4">The sequence shown here is derived from an EMBL/GenBank/DDBJ whole genome shotgun (WGS) entry which is preliminary data.</text>
</comment>
<dbReference type="GO" id="GO:0016651">
    <property type="term" value="F:oxidoreductase activity, acting on NAD(P)H"/>
    <property type="evidence" value="ECO:0007669"/>
    <property type="project" value="TreeGrafter"/>
</dbReference>
<proteinExistence type="predicted"/>
<keyword evidence="2" id="KW-0560">Oxidoreductase</keyword>
<dbReference type="AlphaFoldDB" id="A0A178YCS5"/>
<sequence>MRSTLVRQFGDPRQVIELVDAERVAPGAGEVEVEISLAAVNPSDLIPVTGAYSARTSLPFVPGFEGVGIVRRVGPDVRGLAEGDRVIPIGASGLWQQFLLRPAEWCFRVPDDIGDEQAAMSYVNPLTALRLVEALREHFGSLKGLSAAVTAAGSAIGGMLMKLLALEGMVPTAILRSDKSRIRLGGAQRIIVTDGGNLPTETRFDAVLDAVGGPLAGALIERSVRPGGTFIQYGALSGMAVPQAAIAARPDVRFAFLWLRTWVHSAGRDALQAGFSRSFTGLRDGLFKSPVAAIYPLSRLAEALAHQSDPRRDGKILIDPRC</sequence>
<keyword evidence="5" id="KW-1185">Reference proteome</keyword>
<dbReference type="InterPro" id="IPR011032">
    <property type="entry name" value="GroES-like_sf"/>
</dbReference>
<dbReference type="PANTHER" id="PTHR48106">
    <property type="entry name" value="QUINONE OXIDOREDUCTASE PIG3-RELATED"/>
    <property type="match status" value="1"/>
</dbReference>
<protein>
    <submittedName>
        <fullName evidence="4">Oxidoreductase</fullName>
    </submittedName>
</protein>
<dbReference type="STRING" id="36856.ATB98_18315"/>
<name>A0A178YCS5_SINSA</name>
<evidence type="ECO:0000259" key="3">
    <source>
        <dbReference type="SMART" id="SM00829"/>
    </source>
</evidence>
<dbReference type="Pfam" id="PF08240">
    <property type="entry name" value="ADH_N"/>
    <property type="match status" value="1"/>
</dbReference>
<dbReference type="EMBL" id="LNQB01000073">
    <property type="protein sequence ID" value="OAP45142.1"/>
    <property type="molecule type" value="Genomic_DNA"/>
</dbReference>
<feature type="domain" description="Enoyl reductase (ER)" evidence="3">
    <location>
        <begin position="11"/>
        <end position="318"/>
    </location>
</feature>
<dbReference type="InterPro" id="IPR013154">
    <property type="entry name" value="ADH-like_N"/>
</dbReference>
<dbReference type="SUPFAM" id="SSF51735">
    <property type="entry name" value="NAD(P)-binding Rossmann-fold domains"/>
    <property type="match status" value="1"/>
</dbReference>
<dbReference type="Gene3D" id="3.40.50.720">
    <property type="entry name" value="NAD(P)-binding Rossmann-like Domain"/>
    <property type="match status" value="1"/>
</dbReference>
<dbReference type="SUPFAM" id="SSF50129">
    <property type="entry name" value="GroES-like"/>
    <property type="match status" value="1"/>
</dbReference>
<dbReference type="SMART" id="SM00829">
    <property type="entry name" value="PKS_ER"/>
    <property type="match status" value="1"/>
</dbReference>
<dbReference type="Pfam" id="PF13602">
    <property type="entry name" value="ADH_zinc_N_2"/>
    <property type="match status" value="1"/>
</dbReference>
<dbReference type="RefSeq" id="WP_066875590.1">
    <property type="nucleotide sequence ID" value="NZ_LNQB01000073.1"/>
</dbReference>
<gene>
    <name evidence="4" type="ORF">ATB98_18315</name>
</gene>
<dbReference type="CDD" id="cd05282">
    <property type="entry name" value="ETR_like"/>
    <property type="match status" value="1"/>
</dbReference>
<evidence type="ECO:0000313" key="5">
    <source>
        <dbReference type="Proteomes" id="UP000078507"/>
    </source>
</evidence>
<evidence type="ECO:0000256" key="1">
    <source>
        <dbReference type="ARBA" id="ARBA00022857"/>
    </source>
</evidence>
<dbReference type="GO" id="GO:0070402">
    <property type="term" value="F:NADPH binding"/>
    <property type="evidence" value="ECO:0007669"/>
    <property type="project" value="TreeGrafter"/>
</dbReference>
<dbReference type="OrthoDB" id="9788224at2"/>
<evidence type="ECO:0000256" key="2">
    <source>
        <dbReference type="ARBA" id="ARBA00023002"/>
    </source>
</evidence>
<organism evidence="4 5">
    <name type="scientific">Sinorhizobium saheli</name>
    <dbReference type="NCBI Taxonomy" id="36856"/>
    <lineage>
        <taxon>Bacteria</taxon>
        <taxon>Pseudomonadati</taxon>
        <taxon>Pseudomonadota</taxon>
        <taxon>Alphaproteobacteria</taxon>
        <taxon>Hyphomicrobiales</taxon>
        <taxon>Rhizobiaceae</taxon>
        <taxon>Sinorhizobium/Ensifer group</taxon>
        <taxon>Sinorhizobium</taxon>
    </lineage>
</organism>
<accession>A0A178YCS5</accession>
<keyword evidence="1" id="KW-0521">NADP</keyword>
<reference evidence="4 5" key="1">
    <citation type="submission" date="2015-11" db="EMBL/GenBank/DDBJ databases">
        <title>Ensifer anhuiense sp. nov., an effective nitrogen fixation bacterium with Glycine soja.</title>
        <authorList>
            <person name="Yan H."/>
            <person name="Chen W."/>
        </authorList>
    </citation>
    <scope>NUCLEOTIDE SEQUENCE [LARGE SCALE GENOMIC DNA]</scope>
    <source>
        <strain evidence="4 5">LMG 7837</strain>
    </source>
</reference>